<evidence type="ECO:0000313" key="2">
    <source>
        <dbReference type="Proteomes" id="UP000314294"/>
    </source>
</evidence>
<dbReference type="AlphaFoldDB" id="A0A4Z2IQ69"/>
<proteinExistence type="predicted"/>
<protein>
    <submittedName>
        <fullName evidence="1">Uncharacterized protein</fullName>
    </submittedName>
</protein>
<reference evidence="1 2" key="1">
    <citation type="submission" date="2019-03" db="EMBL/GenBank/DDBJ databases">
        <title>First draft genome of Liparis tanakae, snailfish: a comprehensive survey of snailfish specific genes.</title>
        <authorList>
            <person name="Kim W."/>
            <person name="Song I."/>
            <person name="Jeong J.-H."/>
            <person name="Kim D."/>
            <person name="Kim S."/>
            <person name="Ryu S."/>
            <person name="Song J.Y."/>
            <person name="Lee S.K."/>
        </authorList>
    </citation>
    <scope>NUCLEOTIDE SEQUENCE [LARGE SCALE GENOMIC DNA]</scope>
    <source>
        <tissue evidence="1">Muscle</tissue>
    </source>
</reference>
<accession>A0A4Z2IQ69</accession>
<gene>
    <name evidence="1" type="ORF">EYF80_009865</name>
</gene>
<comment type="caution">
    <text evidence="1">The sequence shown here is derived from an EMBL/GenBank/DDBJ whole genome shotgun (WGS) entry which is preliminary data.</text>
</comment>
<name>A0A4Z2IQ69_9TELE</name>
<evidence type="ECO:0000313" key="1">
    <source>
        <dbReference type="EMBL" id="TNN79828.1"/>
    </source>
</evidence>
<organism evidence="1 2">
    <name type="scientific">Liparis tanakae</name>
    <name type="common">Tanaka's snailfish</name>
    <dbReference type="NCBI Taxonomy" id="230148"/>
    <lineage>
        <taxon>Eukaryota</taxon>
        <taxon>Metazoa</taxon>
        <taxon>Chordata</taxon>
        <taxon>Craniata</taxon>
        <taxon>Vertebrata</taxon>
        <taxon>Euteleostomi</taxon>
        <taxon>Actinopterygii</taxon>
        <taxon>Neopterygii</taxon>
        <taxon>Teleostei</taxon>
        <taxon>Neoteleostei</taxon>
        <taxon>Acanthomorphata</taxon>
        <taxon>Eupercaria</taxon>
        <taxon>Perciformes</taxon>
        <taxon>Cottioidei</taxon>
        <taxon>Cottales</taxon>
        <taxon>Liparidae</taxon>
        <taxon>Liparis</taxon>
    </lineage>
</organism>
<dbReference type="EMBL" id="SRLO01000060">
    <property type="protein sequence ID" value="TNN79828.1"/>
    <property type="molecule type" value="Genomic_DNA"/>
</dbReference>
<dbReference type="Proteomes" id="UP000314294">
    <property type="component" value="Unassembled WGS sequence"/>
</dbReference>
<keyword evidence="2" id="KW-1185">Reference proteome</keyword>
<sequence>MATRKGRKDDYPSCSCIRLFVAVVPKPKAKTSGVISELVQSHRKITSQKVAHTSSSLRRSDHHLISRCTSRAASGPRFLRSCYGSLAFHWSKINRDNSLP</sequence>